<dbReference type="AlphaFoldDB" id="A0A6A5VPT0"/>
<comment type="pathway">
    <text evidence="2">Cofactor biosynthesis; tetrahydrofolate biosynthesis; 2-amino-4-hydroxy-6-hydroxymethyl-7,8-dihydropteridine diphosphate from 7,8-dihydroneopterin triphosphate: step 3/4.</text>
</comment>
<evidence type="ECO:0000256" key="2">
    <source>
        <dbReference type="ARBA" id="ARBA00005013"/>
    </source>
</evidence>
<dbReference type="SMART" id="SM00905">
    <property type="entry name" value="FolB"/>
    <property type="match status" value="2"/>
</dbReference>
<name>A0A6A5VPT0_9PLEO</name>
<comment type="catalytic activity">
    <reaction evidence="1">
        <text>7,8-dihydroneopterin = 6-hydroxymethyl-7,8-dihydropterin + glycolaldehyde</text>
        <dbReference type="Rhea" id="RHEA:10540"/>
        <dbReference type="ChEBI" id="CHEBI:17001"/>
        <dbReference type="ChEBI" id="CHEBI:17071"/>
        <dbReference type="ChEBI" id="CHEBI:44841"/>
        <dbReference type="EC" id="4.1.2.25"/>
    </reaction>
</comment>
<proteinExistence type="inferred from homology"/>
<dbReference type="Gene3D" id="3.30.1130.10">
    <property type="match status" value="2"/>
</dbReference>
<dbReference type="InterPro" id="IPR006157">
    <property type="entry name" value="FolB_dom"/>
</dbReference>
<evidence type="ECO:0000256" key="1">
    <source>
        <dbReference type="ARBA" id="ARBA00001353"/>
    </source>
</evidence>
<dbReference type="Pfam" id="PF02152">
    <property type="entry name" value="FolB"/>
    <property type="match status" value="2"/>
</dbReference>
<evidence type="ECO:0000313" key="9">
    <source>
        <dbReference type="EMBL" id="KAF1978945.1"/>
    </source>
</evidence>
<gene>
    <name evidence="9" type="ORF">BU23DRAFT_595450</name>
</gene>
<dbReference type="EC" id="4.1.2.25" evidence="4"/>
<dbReference type="PANTHER" id="PTHR42844:SF1">
    <property type="entry name" value="DIHYDRONEOPTERIN ALDOLASE 1-RELATED"/>
    <property type="match status" value="1"/>
</dbReference>
<evidence type="ECO:0000259" key="8">
    <source>
        <dbReference type="SMART" id="SM00905"/>
    </source>
</evidence>
<organism evidence="9 10">
    <name type="scientific">Bimuria novae-zelandiae CBS 107.79</name>
    <dbReference type="NCBI Taxonomy" id="1447943"/>
    <lineage>
        <taxon>Eukaryota</taxon>
        <taxon>Fungi</taxon>
        <taxon>Dikarya</taxon>
        <taxon>Ascomycota</taxon>
        <taxon>Pezizomycotina</taxon>
        <taxon>Dothideomycetes</taxon>
        <taxon>Pleosporomycetidae</taxon>
        <taxon>Pleosporales</taxon>
        <taxon>Massarineae</taxon>
        <taxon>Didymosphaeriaceae</taxon>
        <taxon>Bimuria</taxon>
    </lineage>
</organism>
<feature type="domain" description="Dihydroneopterin aldolase/epimerase" evidence="8">
    <location>
        <begin position="23"/>
        <end position="140"/>
    </location>
</feature>
<dbReference type="SUPFAM" id="SSF55620">
    <property type="entry name" value="Tetrahydrobiopterin biosynthesis enzymes-like"/>
    <property type="match status" value="2"/>
</dbReference>
<keyword evidence="10" id="KW-1185">Reference proteome</keyword>
<feature type="domain" description="Dihydroneopterin aldolase/epimerase" evidence="8">
    <location>
        <begin position="156"/>
        <end position="266"/>
    </location>
</feature>
<comment type="similarity">
    <text evidence="3">Belongs to the DHNA family.</text>
</comment>
<dbReference type="GO" id="GO:0004150">
    <property type="term" value="F:dihydroneopterin aldolase activity"/>
    <property type="evidence" value="ECO:0007669"/>
    <property type="project" value="UniProtKB-EC"/>
</dbReference>
<dbReference type="InterPro" id="IPR006156">
    <property type="entry name" value="Dihydroneopterin_aldolase"/>
</dbReference>
<evidence type="ECO:0000256" key="6">
    <source>
        <dbReference type="ARBA" id="ARBA00023239"/>
    </source>
</evidence>
<evidence type="ECO:0000256" key="7">
    <source>
        <dbReference type="ARBA" id="ARBA00032903"/>
    </source>
</evidence>
<keyword evidence="6" id="KW-0456">Lyase</keyword>
<dbReference type="PANTHER" id="PTHR42844">
    <property type="entry name" value="DIHYDRONEOPTERIN ALDOLASE 1-RELATED"/>
    <property type="match status" value="1"/>
</dbReference>
<dbReference type="GO" id="GO:0005737">
    <property type="term" value="C:cytoplasm"/>
    <property type="evidence" value="ECO:0007669"/>
    <property type="project" value="TreeGrafter"/>
</dbReference>
<dbReference type="Proteomes" id="UP000800036">
    <property type="component" value="Unassembled WGS sequence"/>
</dbReference>
<dbReference type="GO" id="GO:0046656">
    <property type="term" value="P:folic acid biosynthetic process"/>
    <property type="evidence" value="ECO:0007669"/>
    <property type="project" value="UniProtKB-KW"/>
</dbReference>
<protein>
    <recommendedName>
        <fullName evidence="4">dihydroneopterin aldolase</fullName>
        <ecNumber evidence="4">4.1.2.25</ecNumber>
    </recommendedName>
    <alternativeName>
        <fullName evidence="7">7,8-dihydroneopterin aldolase</fullName>
    </alternativeName>
</protein>
<evidence type="ECO:0000256" key="4">
    <source>
        <dbReference type="ARBA" id="ARBA00013043"/>
    </source>
</evidence>
<dbReference type="EMBL" id="ML976659">
    <property type="protein sequence ID" value="KAF1978945.1"/>
    <property type="molecule type" value="Genomic_DNA"/>
</dbReference>
<dbReference type="InterPro" id="IPR043133">
    <property type="entry name" value="GTP-CH-I_C/QueF"/>
</dbReference>
<keyword evidence="5" id="KW-0289">Folate biosynthesis</keyword>
<evidence type="ECO:0000313" key="10">
    <source>
        <dbReference type="Proteomes" id="UP000800036"/>
    </source>
</evidence>
<sequence>MPSTLTQYAWQAHPTQLAVTDKIIVRNLQATVDAGVDVWGREKKQRALLTVTLSLLTPFDSAADADALDNSTVHYGKLSKDIQAHVSTETRYESTFKLAESIKRCVLKTAGATNLKSIEVDVFYPKGSMLGEGAGFAYGRSAPGHLDEEAAGYLQMYLRNIRIPCLIGINANERLQKQPVVVNVWVDRINPIRSDQYPILEQQIVDVISSSSFETLESLSTTVIRHLREKFFVEQSDKEWNTSIRLRIEKPHAVPAADAPAIEIVRSV</sequence>
<dbReference type="OrthoDB" id="5425486at2759"/>
<evidence type="ECO:0000256" key="3">
    <source>
        <dbReference type="ARBA" id="ARBA00005708"/>
    </source>
</evidence>
<evidence type="ECO:0000256" key="5">
    <source>
        <dbReference type="ARBA" id="ARBA00022909"/>
    </source>
</evidence>
<reference evidence="9" key="1">
    <citation type="journal article" date="2020" name="Stud. Mycol.">
        <title>101 Dothideomycetes genomes: a test case for predicting lifestyles and emergence of pathogens.</title>
        <authorList>
            <person name="Haridas S."/>
            <person name="Albert R."/>
            <person name="Binder M."/>
            <person name="Bloem J."/>
            <person name="Labutti K."/>
            <person name="Salamov A."/>
            <person name="Andreopoulos B."/>
            <person name="Baker S."/>
            <person name="Barry K."/>
            <person name="Bills G."/>
            <person name="Bluhm B."/>
            <person name="Cannon C."/>
            <person name="Castanera R."/>
            <person name="Culley D."/>
            <person name="Daum C."/>
            <person name="Ezra D."/>
            <person name="Gonzalez J."/>
            <person name="Henrissat B."/>
            <person name="Kuo A."/>
            <person name="Liang C."/>
            <person name="Lipzen A."/>
            <person name="Lutzoni F."/>
            <person name="Magnuson J."/>
            <person name="Mondo S."/>
            <person name="Nolan M."/>
            <person name="Ohm R."/>
            <person name="Pangilinan J."/>
            <person name="Park H.-J."/>
            <person name="Ramirez L."/>
            <person name="Alfaro M."/>
            <person name="Sun H."/>
            <person name="Tritt A."/>
            <person name="Yoshinaga Y."/>
            <person name="Zwiers L.-H."/>
            <person name="Turgeon B."/>
            <person name="Goodwin S."/>
            <person name="Spatafora J."/>
            <person name="Crous P."/>
            <person name="Grigoriev I."/>
        </authorList>
    </citation>
    <scope>NUCLEOTIDE SEQUENCE</scope>
    <source>
        <strain evidence="9">CBS 107.79</strain>
    </source>
</reference>
<accession>A0A6A5VPT0</accession>